<dbReference type="GO" id="GO:0005634">
    <property type="term" value="C:nucleus"/>
    <property type="evidence" value="ECO:0007669"/>
    <property type="project" value="UniProtKB-SubCell"/>
</dbReference>
<dbReference type="AlphaFoldDB" id="A0A914V7N3"/>
<dbReference type="Pfam" id="PF02376">
    <property type="entry name" value="CUT"/>
    <property type="match status" value="1"/>
</dbReference>
<feature type="DNA-binding region" description="Homeobox" evidence="8">
    <location>
        <begin position="474"/>
        <end position="533"/>
    </location>
</feature>
<keyword evidence="3 10" id="KW-0805">Transcription regulation</keyword>
<accession>A0A914V7N3</accession>
<proteinExistence type="inferred from homology"/>
<dbReference type="InterPro" id="IPR010982">
    <property type="entry name" value="Lambda_DNA-bd_dom_sf"/>
</dbReference>
<dbReference type="Proteomes" id="UP000887566">
    <property type="component" value="Unplaced"/>
</dbReference>
<dbReference type="InterPro" id="IPR003350">
    <property type="entry name" value="CUT_dom"/>
</dbReference>
<feature type="domain" description="CUT" evidence="13">
    <location>
        <begin position="327"/>
        <end position="413"/>
    </location>
</feature>
<evidence type="ECO:0000256" key="11">
    <source>
        <dbReference type="SAM" id="MobiDB-lite"/>
    </source>
</evidence>
<dbReference type="SUPFAM" id="SSF47413">
    <property type="entry name" value="lambda repressor-like DNA-binding domains"/>
    <property type="match status" value="1"/>
</dbReference>
<keyword evidence="7 8" id="KW-0539">Nucleus</keyword>
<dbReference type="WBParaSite" id="PSAMB.scaffold1626size29278.g14082.t1">
    <property type="protein sequence ID" value="PSAMB.scaffold1626size29278.g14082.t1"/>
    <property type="gene ID" value="PSAMB.scaffold1626size29278.g14082"/>
</dbReference>
<feature type="domain" description="Homeobox" evidence="12">
    <location>
        <begin position="472"/>
        <end position="532"/>
    </location>
</feature>
<feature type="compositionally biased region" description="Gly residues" evidence="11">
    <location>
        <begin position="465"/>
        <end position="474"/>
    </location>
</feature>
<comment type="similarity">
    <text evidence="2 10">Belongs to the CUT homeobox family.</text>
</comment>
<dbReference type="SUPFAM" id="SSF46689">
    <property type="entry name" value="Homeodomain-like"/>
    <property type="match status" value="1"/>
</dbReference>
<dbReference type="Gene3D" id="1.10.10.60">
    <property type="entry name" value="Homeodomain-like"/>
    <property type="match status" value="1"/>
</dbReference>
<name>A0A914V7N3_9BILA</name>
<feature type="compositionally biased region" description="Pro residues" evidence="11">
    <location>
        <begin position="548"/>
        <end position="558"/>
    </location>
</feature>
<keyword evidence="6 10" id="KW-0804">Transcription</keyword>
<evidence type="ECO:0000313" key="15">
    <source>
        <dbReference type="WBParaSite" id="PSAMB.scaffold1626size29278.g14082.t1"/>
    </source>
</evidence>
<evidence type="ECO:0000256" key="4">
    <source>
        <dbReference type="ARBA" id="ARBA00023125"/>
    </source>
</evidence>
<feature type="region of interest" description="Disordered" evidence="11">
    <location>
        <begin position="684"/>
        <end position="712"/>
    </location>
</feature>
<evidence type="ECO:0000256" key="10">
    <source>
        <dbReference type="RuleBase" id="RU361129"/>
    </source>
</evidence>
<dbReference type="InterPro" id="IPR001356">
    <property type="entry name" value="HD"/>
</dbReference>
<dbReference type="InterPro" id="IPR051649">
    <property type="entry name" value="CUT_Homeobox"/>
</dbReference>
<feature type="region of interest" description="Disordered" evidence="11">
    <location>
        <begin position="191"/>
        <end position="218"/>
    </location>
</feature>
<evidence type="ECO:0000256" key="2">
    <source>
        <dbReference type="ARBA" id="ARBA00008190"/>
    </source>
</evidence>
<evidence type="ECO:0000256" key="6">
    <source>
        <dbReference type="ARBA" id="ARBA00023163"/>
    </source>
</evidence>
<evidence type="ECO:0000256" key="1">
    <source>
        <dbReference type="ARBA" id="ARBA00004123"/>
    </source>
</evidence>
<keyword evidence="14" id="KW-1185">Reference proteome</keyword>
<evidence type="ECO:0000256" key="7">
    <source>
        <dbReference type="ARBA" id="ARBA00023242"/>
    </source>
</evidence>
<dbReference type="Gene3D" id="1.10.260.40">
    <property type="entry name" value="lambda repressor-like DNA-binding domains"/>
    <property type="match status" value="1"/>
</dbReference>
<feature type="region of interest" description="Disordered" evidence="11">
    <location>
        <begin position="1"/>
        <end position="65"/>
    </location>
</feature>
<dbReference type="InterPro" id="IPR009057">
    <property type="entry name" value="Homeodomain-like_sf"/>
</dbReference>
<feature type="compositionally biased region" description="Polar residues" evidence="11">
    <location>
        <begin position="430"/>
        <end position="440"/>
    </location>
</feature>
<dbReference type="CDD" id="cd00086">
    <property type="entry name" value="homeodomain"/>
    <property type="match status" value="1"/>
</dbReference>
<protein>
    <recommendedName>
        <fullName evidence="10">One cut domain family member</fullName>
    </recommendedName>
</protein>
<dbReference type="PROSITE" id="PS51042">
    <property type="entry name" value="CUT"/>
    <property type="match status" value="1"/>
</dbReference>
<evidence type="ECO:0000256" key="3">
    <source>
        <dbReference type="ARBA" id="ARBA00023015"/>
    </source>
</evidence>
<keyword evidence="5 8" id="KW-0371">Homeobox</keyword>
<comment type="subcellular location">
    <subcellularLocation>
        <location evidence="1 8 9">Nucleus</location>
    </subcellularLocation>
</comment>
<dbReference type="Pfam" id="PF00046">
    <property type="entry name" value="Homeodomain"/>
    <property type="match status" value="1"/>
</dbReference>
<dbReference type="PANTHER" id="PTHR14057:SF47">
    <property type="entry name" value="HOMEOBOX PROTEIN ONECUT"/>
    <property type="match status" value="1"/>
</dbReference>
<sequence>MKLEPPAAATTSRANDSSPSSNSQQQQLITATTSSTGIAIKNSHKSSDPVASSLSSTMTDSMDKVRRIDDTVERVVASLSSSSRASLEQQLTGDDPTGGDFLHVNANLSFNSSNRSVVFEDLPENFLENISPQQGSSVGLGVDQQHNSGSPMLASLAPMSLQGVDGGGQTSSSGYVTLVPMATPTYVTSLKMELPPGGGEQSTSTQGPASGLLPPLHLSDLAPGTQVLLQQNGGGAQPHFIKLELASQSQHNNSNTADTPPAVSTVELANNLIASMLSGDQQQQHLGNTTVVLQSGTQPRRLAAGSGPPLAGPRAVYSTKDTSDPLNAEIDEDIYIDTKDLCKRIAYELKQHSIPQAIFAERILCRSQGTLSDLLRNPKPWNKLKSGRETFRRMYNWVQQPLPQRLAILDLWKETDEQQLANQVPPANGTHMQSCSTVTSAPRPPQQQQQQQQQMQQQQQTQSVSGGGGGGGGAKRPRLVFTDIQKRTLQAIFKETQRPSREMQQTIAEHLRLDLSTVANFFMNARRRSRSGPLNPDEPAPYQQVRPITPPPDSPPPRSYASRPRAAKSGAAPALMPHIEDTVAHVAEQAAQYARRRPITATAMVSSAPSAGEPAIKVARIDDESIGDDEDGMASLVAVPTKVDSIYVVVSTDSGATQRRSLPVMSLGKTKTVTVKLEREVPATASSIANSNSASSVIDNPPAATVEVSSTE</sequence>
<evidence type="ECO:0000256" key="5">
    <source>
        <dbReference type="ARBA" id="ARBA00023155"/>
    </source>
</evidence>
<dbReference type="SMART" id="SM00389">
    <property type="entry name" value="HOX"/>
    <property type="match status" value="1"/>
</dbReference>
<feature type="compositionally biased region" description="Low complexity" evidence="11">
    <location>
        <begin position="446"/>
        <end position="464"/>
    </location>
</feature>
<feature type="compositionally biased region" description="Low complexity" evidence="11">
    <location>
        <begin position="684"/>
        <end position="696"/>
    </location>
</feature>
<evidence type="ECO:0000259" key="13">
    <source>
        <dbReference type="PROSITE" id="PS51042"/>
    </source>
</evidence>
<evidence type="ECO:0000256" key="9">
    <source>
        <dbReference type="RuleBase" id="RU000682"/>
    </source>
</evidence>
<feature type="region of interest" description="Disordered" evidence="11">
    <location>
        <begin position="299"/>
        <end position="323"/>
    </location>
</feature>
<feature type="compositionally biased region" description="Low complexity" evidence="11">
    <location>
        <begin position="17"/>
        <end position="40"/>
    </location>
</feature>
<reference evidence="15" key="1">
    <citation type="submission" date="2022-11" db="UniProtKB">
        <authorList>
            <consortium name="WormBaseParasite"/>
        </authorList>
    </citation>
    <scope>IDENTIFICATION</scope>
</reference>
<dbReference type="PANTHER" id="PTHR14057">
    <property type="entry name" value="TRANSCRIPTION FACTOR ONECUT"/>
    <property type="match status" value="1"/>
</dbReference>
<dbReference type="PROSITE" id="PS50071">
    <property type="entry name" value="HOMEOBOX_2"/>
    <property type="match status" value="1"/>
</dbReference>
<dbReference type="SMART" id="SM01109">
    <property type="entry name" value="CUT"/>
    <property type="match status" value="1"/>
</dbReference>
<dbReference type="GO" id="GO:0000978">
    <property type="term" value="F:RNA polymerase II cis-regulatory region sequence-specific DNA binding"/>
    <property type="evidence" value="ECO:0007669"/>
    <property type="project" value="TreeGrafter"/>
</dbReference>
<feature type="region of interest" description="Disordered" evidence="11">
    <location>
        <begin position="424"/>
        <end position="477"/>
    </location>
</feature>
<keyword evidence="4 8" id="KW-0238">DNA-binding</keyword>
<feature type="region of interest" description="Disordered" evidence="11">
    <location>
        <begin position="527"/>
        <end position="572"/>
    </location>
</feature>
<organism evidence="14 15">
    <name type="scientific">Plectus sambesii</name>
    <dbReference type="NCBI Taxonomy" id="2011161"/>
    <lineage>
        <taxon>Eukaryota</taxon>
        <taxon>Metazoa</taxon>
        <taxon>Ecdysozoa</taxon>
        <taxon>Nematoda</taxon>
        <taxon>Chromadorea</taxon>
        <taxon>Plectida</taxon>
        <taxon>Plectina</taxon>
        <taxon>Plectoidea</taxon>
        <taxon>Plectidae</taxon>
        <taxon>Plectus</taxon>
    </lineage>
</organism>
<dbReference type="FunFam" id="1.10.10.60:FF:000054">
    <property type="entry name" value="One cut domain family member"/>
    <property type="match status" value="1"/>
</dbReference>
<evidence type="ECO:0000256" key="8">
    <source>
        <dbReference type="PROSITE-ProRule" id="PRU00108"/>
    </source>
</evidence>
<dbReference type="GO" id="GO:0000981">
    <property type="term" value="F:DNA-binding transcription factor activity, RNA polymerase II-specific"/>
    <property type="evidence" value="ECO:0007669"/>
    <property type="project" value="TreeGrafter"/>
</dbReference>
<evidence type="ECO:0000259" key="12">
    <source>
        <dbReference type="PROSITE" id="PS50071"/>
    </source>
</evidence>
<evidence type="ECO:0000313" key="14">
    <source>
        <dbReference type="Proteomes" id="UP000887566"/>
    </source>
</evidence>
<dbReference type="FunFam" id="1.10.260.40:FF:000005">
    <property type="entry name" value="One cut domain family member"/>
    <property type="match status" value="1"/>
</dbReference>